<organism evidence="1">
    <name type="scientific">bioreactor metagenome</name>
    <dbReference type="NCBI Taxonomy" id="1076179"/>
    <lineage>
        <taxon>unclassified sequences</taxon>
        <taxon>metagenomes</taxon>
        <taxon>ecological metagenomes</taxon>
    </lineage>
</organism>
<proteinExistence type="predicted"/>
<protein>
    <submittedName>
        <fullName evidence="1">Uncharacterized protein</fullName>
    </submittedName>
</protein>
<sequence>MTGQFGAVASSLSPAVPEKVLTTGTPINAANLMVFLSISSLAFASTGSGEIGLLWQLNALMVKFLFFSSAKYAARFSSLSNSSSVGQ</sequence>
<name>A0A644ZAP7_9ZZZZ</name>
<dbReference type="EMBL" id="VSSQ01008122">
    <property type="protein sequence ID" value="MPM37952.1"/>
    <property type="molecule type" value="Genomic_DNA"/>
</dbReference>
<gene>
    <name evidence="1" type="ORF">SDC9_84574</name>
</gene>
<reference evidence="1" key="1">
    <citation type="submission" date="2019-08" db="EMBL/GenBank/DDBJ databases">
        <authorList>
            <person name="Kucharzyk K."/>
            <person name="Murdoch R.W."/>
            <person name="Higgins S."/>
            <person name="Loffler F."/>
        </authorList>
    </citation>
    <scope>NUCLEOTIDE SEQUENCE</scope>
</reference>
<comment type="caution">
    <text evidence="1">The sequence shown here is derived from an EMBL/GenBank/DDBJ whole genome shotgun (WGS) entry which is preliminary data.</text>
</comment>
<accession>A0A644ZAP7</accession>
<dbReference type="AlphaFoldDB" id="A0A644ZAP7"/>
<evidence type="ECO:0000313" key="1">
    <source>
        <dbReference type="EMBL" id="MPM37952.1"/>
    </source>
</evidence>